<evidence type="ECO:0000313" key="1">
    <source>
        <dbReference type="EMBL" id="KZB85722.1"/>
    </source>
</evidence>
<sequence length="94" mass="10333">MYLRLNWMRAVVNAGIVVRSRTLIDRRSGTLNVPDLPSIKLLPITTRGLHGTGPTTGPTRPVVSETFSAAASVLLGRTAHTPPWMRPNGRLYAW</sequence>
<accession>A0A154MN09</accession>
<name>A0A154MN09_9PSEU</name>
<gene>
    <name evidence="1" type="ORF">AVL48_30170</name>
</gene>
<evidence type="ECO:0000313" key="2">
    <source>
        <dbReference type="Proteomes" id="UP000076321"/>
    </source>
</evidence>
<protein>
    <submittedName>
        <fullName evidence="1">Uncharacterized protein</fullName>
    </submittedName>
</protein>
<reference evidence="1 2" key="1">
    <citation type="submission" date="2015-12" db="EMBL/GenBank/DDBJ databases">
        <title>Amycolatopsis regifaucium genome sequencing and assembly.</title>
        <authorList>
            <person name="Mayilraj S."/>
        </authorList>
    </citation>
    <scope>NUCLEOTIDE SEQUENCE [LARGE SCALE GENOMIC DNA]</scope>
    <source>
        <strain evidence="1 2">GY080</strain>
    </source>
</reference>
<dbReference type="Proteomes" id="UP000076321">
    <property type="component" value="Unassembled WGS sequence"/>
</dbReference>
<comment type="caution">
    <text evidence="1">The sequence shown here is derived from an EMBL/GenBank/DDBJ whole genome shotgun (WGS) entry which is preliminary data.</text>
</comment>
<dbReference type="EMBL" id="LQCI01000010">
    <property type="protein sequence ID" value="KZB85722.1"/>
    <property type="molecule type" value="Genomic_DNA"/>
</dbReference>
<dbReference type="AlphaFoldDB" id="A0A154MN09"/>
<proteinExistence type="predicted"/>
<organism evidence="1 2">
    <name type="scientific">Amycolatopsis regifaucium</name>
    <dbReference type="NCBI Taxonomy" id="546365"/>
    <lineage>
        <taxon>Bacteria</taxon>
        <taxon>Bacillati</taxon>
        <taxon>Actinomycetota</taxon>
        <taxon>Actinomycetes</taxon>
        <taxon>Pseudonocardiales</taxon>
        <taxon>Pseudonocardiaceae</taxon>
        <taxon>Amycolatopsis</taxon>
    </lineage>
</organism>